<dbReference type="RefSeq" id="WP_005372690.1">
    <property type="nucleotide sequence ID" value="NZ_CM001475.1"/>
</dbReference>
<feature type="transmembrane region" description="Helical" evidence="2">
    <location>
        <begin position="36"/>
        <end position="55"/>
    </location>
</feature>
<proteinExistence type="predicted"/>
<keyword evidence="2" id="KW-0812">Transmembrane</keyword>
<reference evidence="3 4" key="1">
    <citation type="journal article" date="2013" name="Genome Announc.">
        <title>Genome Sequence of the Obligate Gammaproteobacterial Methanotroph Methylomicrobium album Strain BG8.</title>
        <authorList>
            <person name="Kits K.D."/>
            <person name="Kalyuzhnaya M.G."/>
            <person name="Klotz M.G."/>
            <person name="Jetten M.S."/>
            <person name="Op den Camp H.J."/>
            <person name="Vuilleumier S."/>
            <person name="Bringel F."/>
            <person name="Dispirito A.A."/>
            <person name="Murrell J.C."/>
            <person name="Bruce D."/>
            <person name="Cheng J.F."/>
            <person name="Copeland A."/>
            <person name="Goodwin L."/>
            <person name="Hauser L."/>
            <person name="Lajus A."/>
            <person name="Land M.L."/>
            <person name="Lapidus A."/>
            <person name="Lucas S."/>
            <person name="Medigue C."/>
            <person name="Pitluck S."/>
            <person name="Woyke T."/>
            <person name="Zeytun A."/>
            <person name="Stein L.Y."/>
        </authorList>
    </citation>
    <scope>NUCLEOTIDE SEQUENCE [LARGE SCALE GENOMIC DNA]</scope>
    <source>
        <strain evidence="3 4">BG8</strain>
    </source>
</reference>
<dbReference type="AlphaFoldDB" id="H8GI54"/>
<organism evidence="3 4">
    <name type="scientific">Methylomicrobium album BG8</name>
    <dbReference type="NCBI Taxonomy" id="686340"/>
    <lineage>
        <taxon>Bacteria</taxon>
        <taxon>Pseudomonadati</taxon>
        <taxon>Pseudomonadota</taxon>
        <taxon>Gammaproteobacteria</taxon>
        <taxon>Methylococcales</taxon>
        <taxon>Methylococcaceae</taxon>
        <taxon>Methylomicrobium</taxon>
    </lineage>
</organism>
<feature type="compositionally biased region" description="Polar residues" evidence="1">
    <location>
        <begin position="173"/>
        <end position="185"/>
    </location>
</feature>
<name>H8GI54_METAL</name>
<evidence type="ECO:0000313" key="4">
    <source>
        <dbReference type="Proteomes" id="UP000005090"/>
    </source>
</evidence>
<accession>H8GI54</accession>
<sequence>MIKNIQLTPHRVFVGLLALSLLGAYITRTAQDHCHYYWLLMLFVLGLAATAPAYLDNRNDRKSLQPRLLHWAGCVFATVVIYAYHNAGRLYHEETGLLILLVLAMGAYTDGLKSGRRFTVLGVFLGLIALSAAYVDAYLGPLTIAAGAAGTWSYLDGKALEQHSDGEMADEQPGQNGTAGQSSNL</sequence>
<dbReference type="EMBL" id="CM001475">
    <property type="protein sequence ID" value="EIC30198.1"/>
    <property type="molecule type" value="Genomic_DNA"/>
</dbReference>
<evidence type="ECO:0000313" key="3">
    <source>
        <dbReference type="EMBL" id="EIC30198.1"/>
    </source>
</evidence>
<feature type="transmembrane region" description="Helical" evidence="2">
    <location>
        <begin position="90"/>
        <end position="108"/>
    </location>
</feature>
<feature type="region of interest" description="Disordered" evidence="1">
    <location>
        <begin position="164"/>
        <end position="185"/>
    </location>
</feature>
<keyword evidence="2" id="KW-1133">Transmembrane helix</keyword>
<evidence type="ECO:0000256" key="2">
    <source>
        <dbReference type="SAM" id="Phobius"/>
    </source>
</evidence>
<protein>
    <submittedName>
        <fullName evidence="3">Uncharacterized protein</fullName>
    </submittedName>
</protein>
<dbReference type="HOGENOM" id="CLU_1459697_0_0_6"/>
<gene>
    <name evidence="3" type="ORF">Metal_2479</name>
</gene>
<evidence type="ECO:0000256" key="1">
    <source>
        <dbReference type="SAM" id="MobiDB-lite"/>
    </source>
</evidence>
<keyword evidence="2" id="KW-0472">Membrane</keyword>
<dbReference type="eggNOG" id="ENOG5031Q3W">
    <property type="taxonomic scope" value="Bacteria"/>
</dbReference>
<feature type="transmembrane region" description="Helical" evidence="2">
    <location>
        <begin position="120"/>
        <end position="139"/>
    </location>
</feature>
<dbReference type="Proteomes" id="UP000005090">
    <property type="component" value="Chromosome"/>
</dbReference>
<feature type="transmembrane region" description="Helical" evidence="2">
    <location>
        <begin position="12"/>
        <end position="30"/>
    </location>
</feature>
<feature type="transmembrane region" description="Helical" evidence="2">
    <location>
        <begin position="67"/>
        <end position="84"/>
    </location>
</feature>
<keyword evidence="4" id="KW-1185">Reference proteome</keyword>